<evidence type="ECO:0000256" key="5">
    <source>
        <dbReference type="ARBA" id="ARBA00023235"/>
    </source>
</evidence>
<evidence type="ECO:0000313" key="15">
    <source>
        <dbReference type="Proteomes" id="UP000050502"/>
    </source>
</evidence>
<feature type="binding site" evidence="12">
    <location>
        <position position="11"/>
    </location>
    <ligand>
        <name>Mg(2+)</name>
        <dbReference type="ChEBI" id="CHEBI:18420"/>
    </ligand>
</feature>
<evidence type="ECO:0000256" key="1">
    <source>
        <dbReference type="ARBA" id="ARBA00006171"/>
    </source>
</evidence>
<keyword evidence="5" id="KW-0413">Isomerase</keyword>
<dbReference type="SFLD" id="SFLDS00003">
    <property type="entry name" value="Haloacid_Dehalogenase"/>
    <property type="match status" value="1"/>
</dbReference>
<dbReference type="PANTHER" id="PTHR46193">
    <property type="entry name" value="6-PHOSPHOGLUCONATE PHOSPHATASE"/>
    <property type="match status" value="1"/>
</dbReference>
<dbReference type="InterPro" id="IPR010976">
    <property type="entry name" value="B-phosphoglucomutase_hydrolase"/>
</dbReference>
<feature type="binding site" evidence="11">
    <location>
        <begin position="44"/>
        <end position="49"/>
    </location>
    <ligand>
        <name>substrate</name>
    </ligand>
</feature>
<evidence type="ECO:0000256" key="11">
    <source>
        <dbReference type="PIRSR" id="PIRSR610972-2"/>
    </source>
</evidence>
<evidence type="ECO:0000256" key="3">
    <source>
        <dbReference type="ARBA" id="ARBA00022723"/>
    </source>
</evidence>
<protein>
    <recommendedName>
        <fullName evidence="9">Beta-phosphoglucomutase</fullName>
        <ecNumber evidence="8">5.4.2.6</ecNumber>
    </recommendedName>
</protein>
<dbReference type="NCBIfam" id="TIGR01990">
    <property type="entry name" value="bPGM"/>
    <property type="match status" value="1"/>
</dbReference>
<dbReference type="CDD" id="cd02598">
    <property type="entry name" value="HAD_BPGM"/>
    <property type="match status" value="1"/>
</dbReference>
<dbReference type="GO" id="GO:0005975">
    <property type="term" value="P:carbohydrate metabolic process"/>
    <property type="evidence" value="ECO:0007669"/>
    <property type="project" value="InterPro"/>
</dbReference>
<accession>A0A0P6YSL5</accession>
<dbReference type="AlphaFoldDB" id="A0A0P6YSL5"/>
<sequence length="220" mass="23596">MKVQAVIFDLDGVLTDTAEGHYLSWQRVCDEEGIPFTRQMNEQLRGRRRADSLRLILGERQVDEATFNAILARKNAYYLEYLETLTPEALLPGIPQLLDALDAAGIPYAVGSASRNARRVLAQLGVLERFAFVGDGNTVARAKPAPDLFLAIAQALDVSPAASVVVEDAQAGVEAALRGGFGVVGVGPAERVGAAHVVVPDTAALSLDCLQEALKRRQFA</sequence>
<evidence type="ECO:0000256" key="6">
    <source>
        <dbReference type="ARBA" id="ARBA00023277"/>
    </source>
</evidence>
<feature type="binding site" evidence="11">
    <location>
        <position position="74"/>
    </location>
    <ligand>
        <name>substrate</name>
    </ligand>
</feature>
<feature type="binding site" evidence="12">
    <location>
        <position position="9"/>
    </location>
    <ligand>
        <name>Mg(2+)</name>
        <dbReference type="ChEBI" id="CHEBI:18420"/>
    </ligand>
</feature>
<name>A0A0P6YSL5_9CHLR</name>
<evidence type="ECO:0000313" key="14">
    <source>
        <dbReference type="EMBL" id="KPL86393.1"/>
    </source>
</evidence>
<dbReference type="GO" id="GO:0008801">
    <property type="term" value="F:beta-phosphoglucomutase activity"/>
    <property type="evidence" value="ECO:0007669"/>
    <property type="project" value="UniProtKB-EC"/>
</dbReference>
<dbReference type="SUPFAM" id="SSF56784">
    <property type="entry name" value="HAD-like"/>
    <property type="match status" value="1"/>
</dbReference>
<evidence type="ECO:0000256" key="8">
    <source>
        <dbReference type="ARBA" id="ARBA00044968"/>
    </source>
</evidence>
<dbReference type="RefSeq" id="WP_060687750.1">
    <property type="nucleotide sequence ID" value="NZ_LGKN01000009.1"/>
</dbReference>
<dbReference type="InterPro" id="IPR023214">
    <property type="entry name" value="HAD_sf"/>
</dbReference>
<feature type="binding site" evidence="11">
    <location>
        <position position="143"/>
    </location>
    <ligand>
        <name>substrate</name>
    </ligand>
</feature>
<feature type="binding site" evidence="11">
    <location>
        <begin position="9"/>
        <end position="11"/>
    </location>
    <ligand>
        <name>substrate</name>
    </ligand>
</feature>
<evidence type="ECO:0000256" key="10">
    <source>
        <dbReference type="PIRSR" id="PIRSR610972-1"/>
    </source>
</evidence>
<feature type="active site" description="Nucleophile" evidence="10">
    <location>
        <position position="9"/>
    </location>
</feature>
<dbReference type="EC" id="5.4.2.6" evidence="8"/>
<dbReference type="InterPro" id="IPR036412">
    <property type="entry name" value="HAD-like_sf"/>
</dbReference>
<evidence type="ECO:0000256" key="12">
    <source>
        <dbReference type="PIRSR" id="PIRSR610972-3"/>
    </source>
</evidence>
<dbReference type="Gene3D" id="3.40.50.1000">
    <property type="entry name" value="HAD superfamily/HAD-like"/>
    <property type="match status" value="1"/>
</dbReference>
<keyword evidence="6" id="KW-0119">Carbohydrate metabolism</keyword>
<organism evidence="14 15">
    <name type="scientific">Ardenticatena maritima</name>
    <dbReference type="NCBI Taxonomy" id="872965"/>
    <lineage>
        <taxon>Bacteria</taxon>
        <taxon>Bacillati</taxon>
        <taxon>Chloroflexota</taxon>
        <taxon>Ardenticatenia</taxon>
        <taxon>Ardenticatenales</taxon>
        <taxon>Ardenticatenaceae</taxon>
        <taxon>Ardenticatena</taxon>
    </lineage>
</organism>
<keyword evidence="2" id="KW-0597">Phosphoprotein</keyword>
<dbReference type="SFLD" id="SFLDG01129">
    <property type="entry name" value="C1.5:_HAD__Beta-PGM__Phosphata"/>
    <property type="match status" value="1"/>
</dbReference>
<evidence type="ECO:0000256" key="4">
    <source>
        <dbReference type="ARBA" id="ARBA00022842"/>
    </source>
</evidence>
<feature type="binding site" evidence="11">
    <location>
        <position position="52"/>
    </location>
    <ligand>
        <name>substrate</name>
    </ligand>
</feature>
<gene>
    <name evidence="14" type="ORF">SE16_13840</name>
</gene>
<feature type="site" description="Important for catalytic activity and assists the phosphoryl transfer reaction to Asp8 by balancing charge and orienting the reacting groups" evidence="13">
    <location>
        <position position="143"/>
    </location>
</feature>
<comment type="catalytic activity">
    <reaction evidence="7">
        <text>beta-D-glucose 1-phosphate = beta-D-glucose 6-phosphate</text>
        <dbReference type="Rhea" id="RHEA:20113"/>
        <dbReference type="ChEBI" id="CHEBI:57684"/>
        <dbReference type="ChEBI" id="CHEBI:58247"/>
        <dbReference type="EC" id="5.4.2.6"/>
    </reaction>
</comment>
<dbReference type="InterPro" id="IPR006439">
    <property type="entry name" value="HAD-SF_hydro_IA"/>
</dbReference>
<dbReference type="GO" id="GO:0000287">
    <property type="term" value="F:magnesium ion binding"/>
    <property type="evidence" value="ECO:0007669"/>
    <property type="project" value="InterPro"/>
</dbReference>
<dbReference type="InterPro" id="IPR051600">
    <property type="entry name" value="Beta-PGM-like"/>
</dbReference>
<comment type="caution">
    <text evidence="14">The sequence shown here is derived from an EMBL/GenBank/DDBJ whole genome shotgun (WGS) entry which is preliminary data.</text>
</comment>
<dbReference type="InterPro" id="IPR010972">
    <property type="entry name" value="Beta-PGM"/>
</dbReference>
<dbReference type="SFLD" id="SFLDG01135">
    <property type="entry name" value="C1.5.6:_HAD__Beta-PGM__Phospha"/>
    <property type="match status" value="1"/>
</dbReference>
<keyword evidence="4 12" id="KW-0460">Magnesium</keyword>
<feature type="active site" description="Proton donor/acceptor" evidence="10">
    <location>
        <position position="11"/>
    </location>
</feature>
<keyword evidence="3 12" id="KW-0479">Metal-binding</keyword>
<dbReference type="InterPro" id="IPR023198">
    <property type="entry name" value="PGP-like_dom2"/>
</dbReference>
<dbReference type="Gene3D" id="1.10.150.240">
    <property type="entry name" value="Putative phosphatase, domain 2"/>
    <property type="match status" value="1"/>
</dbReference>
<evidence type="ECO:0000256" key="9">
    <source>
        <dbReference type="ARBA" id="ARBA00044991"/>
    </source>
</evidence>
<comment type="similarity">
    <text evidence="1">Belongs to the HAD-like hydrolase superfamily. CbbY/CbbZ/Gph/YieH family.</text>
</comment>
<dbReference type="PANTHER" id="PTHR46193:SF18">
    <property type="entry name" value="HEXITOL PHOSPHATASE B"/>
    <property type="match status" value="1"/>
</dbReference>
<feature type="binding site" evidence="11">
    <location>
        <position position="25"/>
    </location>
    <ligand>
        <name>substrate</name>
    </ligand>
</feature>
<evidence type="ECO:0000256" key="2">
    <source>
        <dbReference type="ARBA" id="ARBA00022553"/>
    </source>
</evidence>
<dbReference type="NCBIfam" id="TIGR02009">
    <property type="entry name" value="PGMB-YQAB-SF"/>
    <property type="match status" value="1"/>
</dbReference>
<feature type="binding site" evidence="12">
    <location>
        <position position="167"/>
    </location>
    <ligand>
        <name>Mg(2+)</name>
        <dbReference type="ChEBI" id="CHEBI:18420"/>
    </ligand>
</feature>
<evidence type="ECO:0000256" key="7">
    <source>
        <dbReference type="ARBA" id="ARBA00044926"/>
    </source>
</evidence>
<dbReference type="Pfam" id="PF00702">
    <property type="entry name" value="Hydrolase"/>
    <property type="match status" value="1"/>
</dbReference>
<dbReference type="NCBIfam" id="TIGR01509">
    <property type="entry name" value="HAD-SF-IA-v3"/>
    <property type="match status" value="1"/>
</dbReference>
<comment type="cofactor">
    <cofactor evidence="12">
        <name>Mg(2+)</name>
        <dbReference type="ChEBI" id="CHEBI:18420"/>
    </cofactor>
    <text evidence="12">Binds 2 magnesium ions per subunit.</text>
</comment>
<dbReference type="Proteomes" id="UP000050502">
    <property type="component" value="Unassembled WGS sequence"/>
</dbReference>
<feature type="site" description="Important for catalytic activity and assists the phosphoryl transfer reaction to Asp8 by balancing charge and orienting the reacting groups" evidence="13">
    <location>
        <position position="112"/>
    </location>
</feature>
<evidence type="ECO:0000256" key="13">
    <source>
        <dbReference type="PIRSR" id="PIRSR610972-4"/>
    </source>
</evidence>
<feature type="binding site" evidence="12">
    <location>
        <position position="168"/>
    </location>
    <ligand>
        <name>Mg(2+)</name>
        <dbReference type="ChEBI" id="CHEBI:18420"/>
    </ligand>
</feature>
<feature type="binding site" evidence="11">
    <location>
        <begin position="112"/>
        <end position="116"/>
    </location>
    <ligand>
        <name>substrate</name>
    </ligand>
</feature>
<proteinExistence type="inferred from homology"/>
<dbReference type="EMBL" id="LGKN01000009">
    <property type="protein sequence ID" value="KPL86393.1"/>
    <property type="molecule type" value="Genomic_DNA"/>
</dbReference>
<reference evidence="14 15" key="1">
    <citation type="submission" date="2015-07" db="EMBL/GenBank/DDBJ databases">
        <title>Whole genome sequence of Ardenticatena maritima DSM 23922.</title>
        <authorList>
            <person name="Hemp J."/>
            <person name="Ward L.M."/>
            <person name="Pace L.A."/>
            <person name="Fischer W.W."/>
        </authorList>
    </citation>
    <scope>NUCLEOTIDE SEQUENCE [LARGE SCALE GENOMIC DNA]</scope>
    <source>
        <strain evidence="14 15">110S</strain>
    </source>
</reference>